<feature type="transmembrane region" description="Helical" evidence="1">
    <location>
        <begin position="163"/>
        <end position="187"/>
    </location>
</feature>
<dbReference type="AlphaFoldDB" id="B4W4G1"/>
<feature type="transmembrane region" description="Helical" evidence="1">
    <location>
        <begin position="230"/>
        <end position="252"/>
    </location>
</feature>
<dbReference type="RefSeq" id="WP_006106170.1">
    <property type="nucleotide sequence ID" value="NZ_DS989878.1"/>
</dbReference>
<proteinExistence type="predicted"/>
<gene>
    <name evidence="2" type="ORF">MC7420_8175</name>
</gene>
<name>B4W4G1_9CYAN</name>
<accession>B4W4G1</accession>
<feature type="transmembrane region" description="Helical" evidence="1">
    <location>
        <begin position="107"/>
        <end position="127"/>
    </location>
</feature>
<reference evidence="2 3" key="1">
    <citation type="submission" date="2008-07" db="EMBL/GenBank/DDBJ databases">
        <authorList>
            <person name="Tandeau de Marsac N."/>
            <person name="Ferriera S."/>
            <person name="Johnson J."/>
            <person name="Kravitz S."/>
            <person name="Beeson K."/>
            <person name="Sutton G."/>
            <person name="Rogers Y.-H."/>
            <person name="Friedman R."/>
            <person name="Frazier M."/>
            <person name="Venter J.C."/>
        </authorList>
    </citation>
    <scope>NUCLEOTIDE SEQUENCE [LARGE SCALE GENOMIC DNA]</scope>
    <source>
        <strain evidence="2 3">PCC 7420</strain>
    </source>
</reference>
<feature type="transmembrane region" description="Helical" evidence="1">
    <location>
        <begin position="36"/>
        <end position="56"/>
    </location>
</feature>
<protein>
    <submittedName>
        <fullName evidence="2">Uncharacterized protein</fullName>
    </submittedName>
</protein>
<dbReference type="OrthoDB" id="9873350at2"/>
<dbReference type="HOGENOM" id="CLU_1084663_0_0_3"/>
<organism evidence="2 3">
    <name type="scientific">Coleofasciculus chthonoplastes PCC 7420</name>
    <dbReference type="NCBI Taxonomy" id="118168"/>
    <lineage>
        <taxon>Bacteria</taxon>
        <taxon>Bacillati</taxon>
        <taxon>Cyanobacteriota</taxon>
        <taxon>Cyanophyceae</taxon>
        <taxon>Coleofasciculales</taxon>
        <taxon>Coleofasciculaceae</taxon>
        <taxon>Coleofasciculus</taxon>
    </lineage>
</organism>
<keyword evidence="1" id="KW-0472">Membrane</keyword>
<feature type="transmembrane region" description="Helical" evidence="1">
    <location>
        <begin position="133"/>
        <end position="151"/>
    </location>
</feature>
<feature type="transmembrane region" description="Helical" evidence="1">
    <location>
        <begin position="193"/>
        <end position="218"/>
    </location>
</feature>
<evidence type="ECO:0000313" key="2">
    <source>
        <dbReference type="EMBL" id="EDX70924.1"/>
    </source>
</evidence>
<dbReference type="EMBL" id="DS989878">
    <property type="protein sequence ID" value="EDX70924.1"/>
    <property type="molecule type" value="Genomic_DNA"/>
</dbReference>
<keyword evidence="3" id="KW-1185">Reference proteome</keyword>
<evidence type="ECO:0000256" key="1">
    <source>
        <dbReference type="SAM" id="Phobius"/>
    </source>
</evidence>
<keyword evidence="1" id="KW-1133">Transmembrane helix</keyword>
<feature type="transmembrane region" description="Helical" evidence="1">
    <location>
        <begin position="62"/>
        <end position="95"/>
    </location>
</feature>
<evidence type="ECO:0000313" key="3">
    <source>
        <dbReference type="Proteomes" id="UP000003835"/>
    </source>
</evidence>
<keyword evidence="1" id="KW-0812">Transmembrane</keyword>
<sequence>MTQKPSLDLTLLPLTPAPLVLYRGVPVKPQPPRLSWLKVTGGTVGLLLMLTLPALACGLHQGFFFASSLITLPAISLMYGYGLPLLATVLIESFILCKRELIPFRKAFVIAGLANGFYLLASLVSWVSLSVMFPLGLIGSILSAAMCLSFCQRRGYLKNISQGMFKFCVYLFFMALGFATLFLISAMDSSANLAFLYAVTAGLLLIGFILGFVTKGFAIAGLLKQKHPNLAMTVMSMHVGSFGMIPMAYYLMQLQG</sequence>
<dbReference type="Proteomes" id="UP000003835">
    <property type="component" value="Unassembled WGS sequence"/>
</dbReference>